<sequence length="80" mass="9428">MSGKQSILSFGIPRIHPYQLPYKKYPYSPRVDEPDDPFSTRESPTLNQNNVTLYRISDKLMDPDNKLLEKTKDRTNKRKD</sequence>
<dbReference type="EMBL" id="CAJPEX010001921">
    <property type="protein sequence ID" value="CAG0920216.1"/>
    <property type="molecule type" value="Genomic_DNA"/>
</dbReference>
<name>A0A7R9GF16_9CRUS</name>
<evidence type="ECO:0000313" key="2">
    <source>
        <dbReference type="EMBL" id="CAD7280064.1"/>
    </source>
</evidence>
<organism evidence="2">
    <name type="scientific">Notodromas monacha</name>
    <dbReference type="NCBI Taxonomy" id="399045"/>
    <lineage>
        <taxon>Eukaryota</taxon>
        <taxon>Metazoa</taxon>
        <taxon>Ecdysozoa</taxon>
        <taxon>Arthropoda</taxon>
        <taxon>Crustacea</taxon>
        <taxon>Oligostraca</taxon>
        <taxon>Ostracoda</taxon>
        <taxon>Podocopa</taxon>
        <taxon>Podocopida</taxon>
        <taxon>Cypridocopina</taxon>
        <taxon>Cypridoidea</taxon>
        <taxon>Cyprididae</taxon>
        <taxon>Notodromas</taxon>
    </lineage>
</organism>
<evidence type="ECO:0000256" key="1">
    <source>
        <dbReference type="SAM" id="MobiDB-lite"/>
    </source>
</evidence>
<keyword evidence="3" id="KW-1185">Reference proteome</keyword>
<dbReference type="Proteomes" id="UP000678499">
    <property type="component" value="Unassembled WGS sequence"/>
</dbReference>
<dbReference type="EMBL" id="OA883958">
    <property type="protein sequence ID" value="CAD7280064.1"/>
    <property type="molecule type" value="Genomic_DNA"/>
</dbReference>
<reference evidence="2" key="1">
    <citation type="submission" date="2020-11" db="EMBL/GenBank/DDBJ databases">
        <authorList>
            <person name="Tran Van P."/>
        </authorList>
    </citation>
    <scope>NUCLEOTIDE SEQUENCE</scope>
</reference>
<gene>
    <name evidence="2" type="ORF">NMOB1V02_LOCUS7728</name>
</gene>
<protein>
    <submittedName>
        <fullName evidence="2">Uncharacterized protein</fullName>
    </submittedName>
</protein>
<proteinExistence type="predicted"/>
<feature type="region of interest" description="Disordered" evidence="1">
    <location>
        <begin position="20"/>
        <end position="80"/>
    </location>
</feature>
<feature type="compositionally biased region" description="Polar residues" evidence="1">
    <location>
        <begin position="40"/>
        <end position="52"/>
    </location>
</feature>
<dbReference type="AlphaFoldDB" id="A0A7R9GF16"/>
<feature type="compositionally biased region" description="Basic and acidic residues" evidence="1">
    <location>
        <begin position="56"/>
        <end position="74"/>
    </location>
</feature>
<accession>A0A7R9GF16</accession>
<evidence type="ECO:0000313" key="3">
    <source>
        <dbReference type="Proteomes" id="UP000678499"/>
    </source>
</evidence>